<dbReference type="GO" id="GO:0015628">
    <property type="term" value="P:protein secretion by the type II secretion system"/>
    <property type="evidence" value="ECO:0007669"/>
    <property type="project" value="TreeGrafter"/>
</dbReference>
<dbReference type="NCBIfam" id="TIGR00426">
    <property type="entry name" value="competence protein ComEA helix-hairpin-helix repeat region"/>
    <property type="match status" value="1"/>
</dbReference>
<protein>
    <submittedName>
        <fullName evidence="3">ComEA protein</fullName>
    </submittedName>
</protein>
<dbReference type="InterPro" id="IPR051675">
    <property type="entry name" value="Endo/Exo/Phosphatase_dom_1"/>
</dbReference>
<evidence type="ECO:0000313" key="4">
    <source>
        <dbReference type="Proteomes" id="UP000242999"/>
    </source>
</evidence>
<dbReference type="RefSeq" id="WP_093309203.1">
    <property type="nucleotide sequence ID" value="NZ_FNYH01000005.1"/>
</dbReference>
<dbReference type="PANTHER" id="PTHR21180">
    <property type="entry name" value="ENDONUCLEASE/EXONUCLEASE/PHOSPHATASE FAMILY DOMAIN-CONTAINING PROTEIN 1"/>
    <property type="match status" value="1"/>
</dbReference>
<organism evidence="3 4">
    <name type="scientific">Allopseudospirillum japonicum</name>
    <dbReference type="NCBI Taxonomy" id="64971"/>
    <lineage>
        <taxon>Bacteria</taxon>
        <taxon>Pseudomonadati</taxon>
        <taxon>Pseudomonadota</taxon>
        <taxon>Gammaproteobacteria</taxon>
        <taxon>Oceanospirillales</taxon>
        <taxon>Oceanospirillaceae</taxon>
        <taxon>Allopseudospirillum</taxon>
    </lineage>
</organism>
<feature type="chain" id="PRO_5017193503" evidence="1">
    <location>
        <begin position="23"/>
        <end position="129"/>
    </location>
</feature>
<evidence type="ECO:0000313" key="3">
    <source>
        <dbReference type="EMBL" id="SEI60861.1"/>
    </source>
</evidence>
<proteinExistence type="predicted"/>
<accession>A0A1H6RYV3</accession>
<dbReference type="SMART" id="SM00278">
    <property type="entry name" value="HhH1"/>
    <property type="match status" value="2"/>
</dbReference>
<dbReference type="PANTHER" id="PTHR21180:SF32">
    <property type="entry name" value="ENDONUCLEASE_EXONUCLEASE_PHOSPHATASE FAMILY DOMAIN-CONTAINING PROTEIN 1"/>
    <property type="match status" value="1"/>
</dbReference>
<dbReference type="GO" id="GO:0006281">
    <property type="term" value="P:DNA repair"/>
    <property type="evidence" value="ECO:0007669"/>
    <property type="project" value="InterPro"/>
</dbReference>
<evidence type="ECO:0000259" key="2">
    <source>
        <dbReference type="SMART" id="SM00278"/>
    </source>
</evidence>
<feature type="domain" description="Helix-hairpin-helix DNA-binding motif class 1" evidence="2">
    <location>
        <begin position="88"/>
        <end position="107"/>
    </location>
</feature>
<dbReference type="InterPro" id="IPR010994">
    <property type="entry name" value="RuvA_2-like"/>
</dbReference>
<gene>
    <name evidence="3" type="ORF">SAMN05421831_105108</name>
</gene>
<dbReference type="SUPFAM" id="SSF47781">
    <property type="entry name" value="RuvA domain 2-like"/>
    <property type="match status" value="1"/>
</dbReference>
<feature type="domain" description="Helix-hairpin-helix DNA-binding motif class 1" evidence="2">
    <location>
        <begin position="58"/>
        <end position="77"/>
    </location>
</feature>
<dbReference type="InterPro" id="IPR003583">
    <property type="entry name" value="Hlx-hairpin-Hlx_DNA-bd_motif"/>
</dbReference>
<dbReference type="Proteomes" id="UP000242999">
    <property type="component" value="Unassembled WGS sequence"/>
</dbReference>
<keyword evidence="4" id="KW-1185">Reference proteome</keyword>
<dbReference type="AlphaFoldDB" id="A0A1H6RYV3"/>
<dbReference type="GO" id="GO:0015627">
    <property type="term" value="C:type II protein secretion system complex"/>
    <property type="evidence" value="ECO:0007669"/>
    <property type="project" value="TreeGrafter"/>
</dbReference>
<dbReference type="Pfam" id="PF12836">
    <property type="entry name" value="HHH_3"/>
    <property type="match status" value="1"/>
</dbReference>
<dbReference type="Gene3D" id="1.10.150.280">
    <property type="entry name" value="AF1531-like domain"/>
    <property type="match status" value="1"/>
</dbReference>
<name>A0A1H6RYV3_9GAMM</name>
<keyword evidence="1" id="KW-0732">Signal</keyword>
<dbReference type="OrthoDB" id="7510573at2"/>
<feature type="signal peptide" evidence="1">
    <location>
        <begin position="1"/>
        <end position="22"/>
    </location>
</feature>
<dbReference type="STRING" id="64971.SAMN05421831_105108"/>
<dbReference type="InterPro" id="IPR004509">
    <property type="entry name" value="Competence_ComEA_HhH"/>
</dbReference>
<reference evidence="4" key="1">
    <citation type="submission" date="2016-10" db="EMBL/GenBank/DDBJ databases">
        <authorList>
            <person name="Varghese N."/>
            <person name="Submissions S."/>
        </authorList>
    </citation>
    <scope>NUCLEOTIDE SEQUENCE [LARGE SCALE GENOMIC DNA]</scope>
    <source>
        <strain evidence="4">DSM 7165</strain>
    </source>
</reference>
<sequence length="129" mass="13923">MPVRVLIFACCLLLGVNYQAHANPVTPSASQVSTTSALSTQSQAESSLKLDLNQVTLAELEQLKGIGPKKAQAILEYRQQIGGFQRVEDLIQVKGIGPALLETHKASFYVKPMKANPSTSQTTPTSQQK</sequence>
<evidence type="ECO:0000256" key="1">
    <source>
        <dbReference type="SAM" id="SignalP"/>
    </source>
</evidence>
<dbReference type="GO" id="GO:0003677">
    <property type="term" value="F:DNA binding"/>
    <property type="evidence" value="ECO:0007669"/>
    <property type="project" value="InterPro"/>
</dbReference>
<dbReference type="EMBL" id="FNYH01000005">
    <property type="protein sequence ID" value="SEI60861.1"/>
    <property type="molecule type" value="Genomic_DNA"/>
</dbReference>